<dbReference type="EMBL" id="AB811611">
    <property type="protein sequence ID" value="BAQ00795.1"/>
    <property type="molecule type" value="Genomic_DNA"/>
</dbReference>
<feature type="transmembrane region" description="Helical" evidence="1">
    <location>
        <begin position="198"/>
        <end position="226"/>
    </location>
</feature>
<reference evidence="2" key="2">
    <citation type="journal article" date="2016" name="PLoS ONE">
        <title>Comparison of O-Antigen Gene Clusters of All O-Serogroups of Escherichia coli and Proposal for Adopting a New Nomenclature for O-Typing.</title>
        <authorList>
            <person name="DebRoy C."/>
            <person name="Fratamico P.M."/>
            <person name="Yan X."/>
            <person name="Baranzoni G."/>
            <person name="Liu Y."/>
            <person name="Needleman D.S."/>
            <person name="Tebbs R."/>
            <person name="O'Connell C.D."/>
            <person name="Allred A."/>
            <person name="Swimley M."/>
            <person name="Mwangi M."/>
            <person name="Kapur V."/>
            <person name="Raygoza Garay J.A."/>
            <person name="Roberts E.L."/>
            <person name="Katani R."/>
        </authorList>
    </citation>
    <scope>NUCLEOTIDE SEQUENCE</scope>
    <source>
        <strain evidence="2">E 40</strain>
    </source>
</reference>
<dbReference type="AlphaFoldDB" id="A0A0A8J620"/>
<keyword evidence="1" id="KW-0812">Transmembrane</keyword>
<dbReference type="EMBL" id="KJ755564">
    <property type="protein sequence ID" value="AIG62598.1"/>
    <property type="molecule type" value="Genomic_DNA"/>
</dbReference>
<feature type="transmembrane region" description="Helical" evidence="1">
    <location>
        <begin position="319"/>
        <end position="338"/>
    </location>
</feature>
<evidence type="ECO:0000313" key="2">
    <source>
        <dbReference type="EMBL" id="AIG62598.1"/>
    </source>
</evidence>
<gene>
    <name evidence="3" type="primary">wzy</name>
</gene>
<dbReference type="RefSeq" id="WP_050516574.1">
    <property type="nucleotide sequence ID" value="NZ_CABWJR010000001.1"/>
</dbReference>
<feature type="transmembrane region" description="Helical" evidence="1">
    <location>
        <begin position="66"/>
        <end position="86"/>
    </location>
</feature>
<feature type="transmembrane region" description="Helical" evidence="1">
    <location>
        <begin position="173"/>
        <end position="191"/>
    </location>
</feature>
<keyword evidence="1" id="KW-0472">Membrane</keyword>
<feature type="transmembrane region" description="Helical" evidence="1">
    <location>
        <begin position="12"/>
        <end position="34"/>
    </location>
</feature>
<proteinExistence type="predicted"/>
<organism evidence="3">
    <name type="scientific">Escherichia coli</name>
    <dbReference type="NCBI Taxonomy" id="562"/>
    <lineage>
        <taxon>Bacteria</taxon>
        <taxon>Pseudomonadati</taxon>
        <taxon>Pseudomonadota</taxon>
        <taxon>Gammaproteobacteria</taxon>
        <taxon>Enterobacterales</taxon>
        <taxon>Enterobacteriaceae</taxon>
        <taxon>Escherichia</taxon>
    </lineage>
</organism>
<reference evidence="3" key="1">
    <citation type="journal article" date="2014" name="DNA Res.">
        <title>A complete view of the genetic diversity of the Escherichia coli O-antigen biosynthesis gene cluster.</title>
        <authorList>
            <person name="Iguchi A."/>
            <person name="Iyoda S."/>
            <person name="Kikuchi T."/>
            <person name="Ogura Y."/>
            <person name="Katsura K."/>
            <person name="Ohnishi M."/>
            <person name="Hayashi T."/>
            <person name="Thomson N.R."/>
        </authorList>
    </citation>
    <scope>NUCLEOTIDE SEQUENCE</scope>
    <source>
        <strain evidence="3">E40</strain>
    </source>
</reference>
<name>A0A0A8J620_ECOLX</name>
<evidence type="ECO:0000256" key="1">
    <source>
        <dbReference type="SAM" id="Phobius"/>
    </source>
</evidence>
<protein>
    <submittedName>
        <fullName evidence="3">O-antigen polymerase</fullName>
    </submittedName>
</protein>
<feature type="transmembrane region" description="Helical" evidence="1">
    <location>
        <begin position="232"/>
        <end position="250"/>
    </location>
</feature>
<keyword evidence="1" id="KW-1133">Transmembrane helix</keyword>
<feature type="transmembrane region" description="Helical" evidence="1">
    <location>
        <begin position="120"/>
        <end position="140"/>
    </location>
</feature>
<feature type="transmembrane region" description="Helical" evidence="1">
    <location>
        <begin position="358"/>
        <end position="386"/>
    </location>
</feature>
<accession>A0A0A8J620</accession>
<feature type="transmembrane region" description="Helical" evidence="1">
    <location>
        <begin position="40"/>
        <end position="59"/>
    </location>
</feature>
<evidence type="ECO:0000313" key="3">
    <source>
        <dbReference type="EMBL" id="BAQ00795.1"/>
    </source>
</evidence>
<sequence length="400" mass="46192">MITNYSWHMKNNNIVGMFVLIVSSTIMIYDPWFFGVGRGVVIIGSIFTLISFASGRFFIRKEEVKLLLLLMLFTGYSLLPAIYNYTLDTSVFFMYFKMCIYYILCFGFVRCFLKKEKLLFVLKGSVVIQCVFILLCLISSDVRNFIFSVHTVEDRFLISEQAYRLYFLSSSSFFQLSLFFGFLFHFMVALYKENKVGLLILILIFVCGAFSGRVFFLFAVISVIFYGINIRYVPLYSVIAFVLIFFAIKFSDNIFIRHALEPLINYINTGEFMTASSDKLVEKMLFIPDFSALVVGDGVYYNDDGSYYMHTDSGIIRQFLYGGGGYFISCMALTWYLLTKVSKNWLEKNKKFTLSTMIIFLIGNIKADVLMYPGIMINLIFILIFASGDNNDKSVYRILK</sequence>
<feature type="transmembrane region" description="Helical" evidence="1">
    <location>
        <begin position="92"/>
        <end position="113"/>
    </location>
</feature>